<evidence type="ECO:0000256" key="10">
    <source>
        <dbReference type="RuleBase" id="RU000578"/>
    </source>
</evidence>
<feature type="domain" description="RecF/RecN/SMC N-terminal" evidence="11">
    <location>
        <begin position="3"/>
        <end position="363"/>
    </location>
</feature>
<dbReference type="PANTHER" id="PTHR32182:SF0">
    <property type="entry name" value="DNA REPLICATION AND REPAIR PROTEIN RECF"/>
    <property type="match status" value="1"/>
</dbReference>
<protein>
    <recommendedName>
        <fullName evidence="3 9">DNA replication and repair protein RecF</fullName>
    </recommendedName>
</protein>
<comment type="similarity">
    <text evidence="2 9 10">Belongs to the RecF family.</text>
</comment>
<keyword evidence="7 9" id="KW-0067">ATP-binding</keyword>
<dbReference type="GO" id="GO:0003697">
    <property type="term" value="F:single-stranded DNA binding"/>
    <property type="evidence" value="ECO:0007669"/>
    <property type="project" value="UniProtKB-UniRule"/>
</dbReference>
<name>A0AA37TDH8_9GAMM</name>
<evidence type="ECO:0000256" key="3">
    <source>
        <dbReference type="ARBA" id="ARBA00020170"/>
    </source>
</evidence>
<sequence>MVINRLSIRDIRNLHAVDINPCKTINFFSGVNGSGKTSVLEGISLIAHGRSFRSHLTSPIIRFDCDQGVVYSEVIQCDGTIVSIGVQKERKGLTSVKVNKQSARQSSELARYLPIQVIDADSFSLISGAPSIRRKFFDWLVFHVEHPFLALWQRYTAALKQRNSLLRRGKITYSDLEPWDAEMVSQGEQLHEVRARTYSYFKEAYEQLSSLKVWDNETQNIDLVYKRGWSEEETLSEALKSSFERDLKSGTTHIGPHRADLWVRSKGRKVSDWLSRGQQKTLVVKLFLSIAEAYSKVKGTFPVFLLDDLPAELDKYHREELLRHLVNTGGQVFITGIEVDDLTQYLDKEPSTLYKMFHVEHGTVTERKS</sequence>
<keyword evidence="13" id="KW-1185">Reference proteome</keyword>
<evidence type="ECO:0000256" key="9">
    <source>
        <dbReference type="HAMAP-Rule" id="MF_00365"/>
    </source>
</evidence>
<evidence type="ECO:0000256" key="4">
    <source>
        <dbReference type="ARBA" id="ARBA00022490"/>
    </source>
</evidence>
<dbReference type="InterPro" id="IPR018078">
    <property type="entry name" value="DNA-binding_RecF_CS"/>
</dbReference>
<feature type="binding site" evidence="9">
    <location>
        <begin position="30"/>
        <end position="37"/>
    </location>
    <ligand>
        <name>ATP</name>
        <dbReference type="ChEBI" id="CHEBI:30616"/>
    </ligand>
</feature>
<dbReference type="AlphaFoldDB" id="A0AA37TDH8"/>
<dbReference type="RefSeq" id="WP_232594609.1">
    <property type="nucleotide sequence ID" value="NZ_BSPD01000103.1"/>
</dbReference>
<evidence type="ECO:0000256" key="5">
    <source>
        <dbReference type="ARBA" id="ARBA00022705"/>
    </source>
</evidence>
<keyword evidence="9 10" id="KW-0234">DNA repair</keyword>
<dbReference type="GO" id="GO:0000731">
    <property type="term" value="P:DNA synthesis involved in DNA repair"/>
    <property type="evidence" value="ECO:0007669"/>
    <property type="project" value="TreeGrafter"/>
</dbReference>
<dbReference type="PROSITE" id="PS00618">
    <property type="entry name" value="RECF_2"/>
    <property type="match status" value="1"/>
</dbReference>
<dbReference type="EMBL" id="BSPD01000103">
    <property type="protein sequence ID" value="GLS28211.1"/>
    <property type="molecule type" value="Genomic_DNA"/>
</dbReference>
<keyword evidence="8 9" id="KW-0238">DNA-binding</keyword>
<comment type="function">
    <text evidence="9 10">The RecF protein is involved in DNA metabolism; it is required for DNA replication and normal SOS inducibility. RecF binds preferentially to single-stranded, linear DNA. It also seems to bind ATP.</text>
</comment>
<dbReference type="NCBIfam" id="TIGR00611">
    <property type="entry name" value="recf"/>
    <property type="match status" value="1"/>
</dbReference>
<organism evidence="12 13">
    <name type="scientific">Marinibactrum halimedae</name>
    <dbReference type="NCBI Taxonomy" id="1444977"/>
    <lineage>
        <taxon>Bacteria</taxon>
        <taxon>Pseudomonadati</taxon>
        <taxon>Pseudomonadota</taxon>
        <taxon>Gammaproteobacteria</taxon>
        <taxon>Cellvibrionales</taxon>
        <taxon>Cellvibrionaceae</taxon>
        <taxon>Marinibactrum</taxon>
    </lineage>
</organism>
<dbReference type="GO" id="GO:0005524">
    <property type="term" value="F:ATP binding"/>
    <property type="evidence" value="ECO:0007669"/>
    <property type="project" value="UniProtKB-UniRule"/>
</dbReference>
<comment type="subcellular location">
    <subcellularLocation>
        <location evidence="1 9 10">Cytoplasm</location>
    </subcellularLocation>
</comment>
<reference evidence="12 13" key="1">
    <citation type="journal article" date="2014" name="Int. J. Syst. Evol. Microbiol.">
        <title>Complete genome sequence of Corynebacterium casei LMG S-19264T (=DSM 44701T), isolated from a smear-ripened cheese.</title>
        <authorList>
            <consortium name="US DOE Joint Genome Institute (JGI-PGF)"/>
            <person name="Walter F."/>
            <person name="Albersmeier A."/>
            <person name="Kalinowski J."/>
            <person name="Ruckert C."/>
        </authorList>
    </citation>
    <scope>NUCLEOTIDE SEQUENCE [LARGE SCALE GENOMIC DNA]</scope>
    <source>
        <strain evidence="12 13">NBRC 110095</strain>
    </source>
</reference>
<dbReference type="GO" id="GO:0006302">
    <property type="term" value="P:double-strand break repair"/>
    <property type="evidence" value="ECO:0007669"/>
    <property type="project" value="TreeGrafter"/>
</dbReference>
<accession>A0AA37TDH8</accession>
<keyword evidence="6 9" id="KW-0547">Nucleotide-binding</keyword>
<evidence type="ECO:0000256" key="6">
    <source>
        <dbReference type="ARBA" id="ARBA00022741"/>
    </source>
</evidence>
<evidence type="ECO:0000256" key="7">
    <source>
        <dbReference type="ARBA" id="ARBA00022840"/>
    </source>
</evidence>
<dbReference type="InterPro" id="IPR042174">
    <property type="entry name" value="RecF_2"/>
</dbReference>
<dbReference type="Pfam" id="PF02463">
    <property type="entry name" value="SMC_N"/>
    <property type="match status" value="1"/>
</dbReference>
<dbReference type="PROSITE" id="PS00617">
    <property type="entry name" value="RECF_1"/>
    <property type="match status" value="1"/>
</dbReference>
<dbReference type="PANTHER" id="PTHR32182">
    <property type="entry name" value="DNA REPLICATION AND REPAIR PROTEIN RECF"/>
    <property type="match status" value="1"/>
</dbReference>
<dbReference type="SUPFAM" id="SSF52540">
    <property type="entry name" value="P-loop containing nucleoside triphosphate hydrolases"/>
    <property type="match status" value="1"/>
</dbReference>
<evidence type="ECO:0000256" key="1">
    <source>
        <dbReference type="ARBA" id="ARBA00004496"/>
    </source>
</evidence>
<keyword evidence="4 9" id="KW-0963">Cytoplasm</keyword>
<dbReference type="InterPro" id="IPR001238">
    <property type="entry name" value="DNA-binding_RecF"/>
</dbReference>
<dbReference type="InterPro" id="IPR003395">
    <property type="entry name" value="RecF/RecN/SMC_N"/>
</dbReference>
<dbReference type="Gene3D" id="1.20.1050.90">
    <property type="entry name" value="RecF/RecN/SMC, N-terminal domain"/>
    <property type="match status" value="1"/>
</dbReference>
<dbReference type="HAMAP" id="MF_00365">
    <property type="entry name" value="RecF"/>
    <property type="match status" value="1"/>
</dbReference>
<dbReference type="GO" id="GO:0006260">
    <property type="term" value="P:DNA replication"/>
    <property type="evidence" value="ECO:0007669"/>
    <property type="project" value="UniProtKB-UniRule"/>
</dbReference>
<keyword evidence="9 10" id="KW-0227">DNA damage</keyword>
<dbReference type="GO" id="GO:0005737">
    <property type="term" value="C:cytoplasm"/>
    <property type="evidence" value="ECO:0007669"/>
    <property type="project" value="UniProtKB-SubCell"/>
</dbReference>
<keyword evidence="5 9" id="KW-0235">DNA replication</keyword>
<evidence type="ECO:0000313" key="12">
    <source>
        <dbReference type="EMBL" id="GLS28211.1"/>
    </source>
</evidence>
<proteinExistence type="inferred from homology"/>
<dbReference type="Proteomes" id="UP001156870">
    <property type="component" value="Unassembled WGS sequence"/>
</dbReference>
<evidence type="ECO:0000256" key="8">
    <source>
        <dbReference type="ARBA" id="ARBA00023125"/>
    </source>
</evidence>
<evidence type="ECO:0000313" key="13">
    <source>
        <dbReference type="Proteomes" id="UP001156870"/>
    </source>
</evidence>
<gene>
    <name evidence="9 12" type="primary">recF</name>
    <name evidence="12" type="ORF">GCM10007877_39300</name>
</gene>
<dbReference type="Gene3D" id="3.40.50.300">
    <property type="entry name" value="P-loop containing nucleotide triphosphate hydrolases"/>
    <property type="match status" value="1"/>
</dbReference>
<comment type="caution">
    <text evidence="12">The sequence shown here is derived from an EMBL/GenBank/DDBJ whole genome shotgun (WGS) entry which is preliminary data.</text>
</comment>
<dbReference type="GO" id="GO:0009432">
    <property type="term" value="P:SOS response"/>
    <property type="evidence" value="ECO:0007669"/>
    <property type="project" value="UniProtKB-UniRule"/>
</dbReference>
<dbReference type="InterPro" id="IPR027417">
    <property type="entry name" value="P-loop_NTPase"/>
</dbReference>
<evidence type="ECO:0000259" key="11">
    <source>
        <dbReference type="Pfam" id="PF02463"/>
    </source>
</evidence>
<keyword evidence="9 10" id="KW-0742">SOS response</keyword>
<evidence type="ECO:0000256" key="2">
    <source>
        <dbReference type="ARBA" id="ARBA00008016"/>
    </source>
</evidence>